<reference evidence="1 2" key="1">
    <citation type="submission" date="2014-11" db="EMBL/GenBank/DDBJ databases">
        <title>Genomics and ecophysiology of heterotrophic nitrogen fixing bacteria isolated from estuarine surface water.</title>
        <authorList>
            <person name="Bentzon-Tilia M."/>
            <person name="Severin I."/>
            <person name="Hansen L.H."/>
            <person name="Riemann L."/>
        </authorList>
    </citation>
    <scope>NUCLEOTIDE SEQUENCE [LARGE SCALE GENOMIC DNA]</scope>
    <source>
        <strain evidence="1 2">BAL361</strain>
    </source>
</reference>
<dbReference type="Proteomes" id="UP000032439">
    <property type="component" value="Unassembled WGS sequence"/>
</dbReference>
<evidence type="ECO:0000313" key="1">
    <source>
        <dbReference type="EMBL" id="KIZ36864.1"/>
    </source>
</evidence>
<dbReference type="InterPro" id="IPR016181">
    <property type="entry name" value="Acyl_CoA_acyltransferase"/>
</dbReference>
<dbReference type="InterPro" id="IPR031165">
    <property type="entry name" value="GNAT_YJDJ"/>
</dbReference>
<dbReference type="EMBL" id="JXXD01000059">
    <property type="protein sequence ID" value="KIZ36864.1"/>
    <property type="molecule type" value="Genomic_DNA"/>
</dbReference>
<dbReference type="PATRIC" id="fig|316.110.peg.4101"/>
<dbReference type="PROSITE" id="PS51729">
    <property type="entry name" value="GNAT_YJDJ"/>
    <property type="match status" value="1"/>
</dbReference>
<dbReference type="Pfam" id="PF14542">
    <property type="entry name" value="Acetyltransf_CG"/>
    <property type="match status" value="1"/>
</dbReference>
<dbReference type="CDD" id="cd04301">
    <property type="entry name" value="NAT_SF"/>
    <property type="match status" value="1"/>
</dbReference>
<keyword evidence="1" id="KW-0808">Transferase</keyword>
<dbReference type="AlphaFoldDB" id="A0A0D7E7K7"/>
<comment type="caution">
    <text evidence="1">The sequence shown here is derived from an EMBL/GenBank/DDBJ whole genome shotgun (WGS) entry which is preliminary data.</text>
</comment>
<evidence type="ECO:0000313" key="2">
    <source>
        <dbReference type="Proteomes" id="UP000032439"/>
    </source>
</evidence>
<dbReference type="PANTHER" id="PTHR31435:SF9">
    <property type="entry name" value="PROTEIN NATD1"/>
    <property type="match status" value="1"/>
</dbReference>
<accession>A0A0D7E7K7</accession>
<dbReference type="InterPro" id="IPR045057">
    <property type="entry name" value="Gcn5-rel_NAT"/>
</dbReference>
<protein>
    <submittedName>
        <fullName evidence="1">Acetyltransferase</fullName>
    </submittedName>
</protein>
<dbReference type="SUPFAM" id="SSF55729">
    <property type="entry name" value="Acyl-CoA N-acyltransferases (Nat)"/>
    <property type="match status" value="1"/>
</dbReference>
<gene>
    <name evidence="1" type="ORF">LO50_07905</name>
</gene>
<dbReference type="PANTHER" id="PTHR31435">
    <property type="entry name" value="PROTEIN NATD1"/>
    <property type="match status" value="1"/>
</dbReference>
<dbReference type="RefSeq" id="WP_014820327.1">
    <property type="nucleotide sequence ID" value="NZ_CP066045.1"/>
</dbReference>
<dbReference type="Gene3D" id="3.40.630.30">
    <property type="match status" value="1"/>
</dbReference>
<sequence length="97" mass="11098">MSDTVRVHHDLAGHRFEAVIDGHCAYLAYMDLGKQTLDMYRTFVPDALRGRGIAAVLTQHALEYAEREGYQVIPSCSYVERYIERNRPTSDRVEPTP</sequence>
<proteinExistence type="predicted"/>
<dbReference type="GeneID" id="302373316"/>
<organism evidence="1 2">
    <name type="scientific">Stutzerimonas stutzeri</name>
    <name type="common">Pseudomonas stutzeri</name>
    <dbReference type="NCBI Taxonomy" id="316"/>
    <lineage>
        <taxon>Bacteria</taxon>
        <taxon>Pseudomonadati</taxon>
        <taxon>Pseudomonadota</taxon>
        <taxon>Gammaproteobacteria</taxon>
        <taxon>Pseudomonadales</taxon>
        <taxon>Pseudomonadaceae</taxon>
        <taxon>Stutzerimonas</taxon>
    </lineage>
</organism>
<dbReference type="GO" id="GO:0016740">
    <property type="term" value="F:transferase activity"/>
    <property type="evidence" value="ECO:0007669"/>
    <property type="project" value="UniProtKB-KW"/>
</dbReference>
<name>A0A0D7E7K7_STUST</name>